<dbReference type="AlphaFoldDB" id="A0AAV6VR45"/>
<keyword evidence="4" id="KW-1185">Reference proteome</keyword>
<keyword evidence="2" id="KW-0812">Transmembrane</keyword>
<evidence type="ECO:0000256" key="1">
    <source>
        <dbReference type="SAM" id="MobiDB-lite"/>
    </source>
</evidence>
<comment type="caution">
    <text evidence="3">The sequence shown here is derived from an EMBL/GenBank/DDBJ whole genome shotgun (WGS) entry which is preliminary data.</text>
</comment>
<protein>
    <submittedName>
        <fullName evidence="3">Uncharacterized protein</fullName>
    </submittedName>
</protein>
<feature type="compositionally biased region" description="Low complexity" evidence="1">
    <location>
        <begin position="77"/>
        <end position="86"/>
    </location>
</feature>
<evidence type="ECO:0000313" key="3">
    <source>
        <dbReference type="EMBL" id="KAG8198531.1"/>
    </source>
</evidence>
<gene>
    <name evidence="3" type="ORF">JTE90_026434</name>
</gene>
<keyword evidence="2" id="KW-0472">Membrane</keyword>
<sequence>MMALTPQREHRLLVVDHTKSVALVPMQTSNVDVNLKKMVFSRHMDNLPRNYHPADSNVPVAWRQREMTLNNPYVRRPSSPSMTSSSSDDREEVPIVRHHYRPLSRHSNVDRREQQLDHYATVRNERFSSARSDRMDNYTPHRTIPPAENYFYRTSGTLRSTRSVPSLAFAAAMEAPDPCPVHGGNHTLARRHGSLFDIRSPPVGGPLSLSGLDKKNFYGSKHSMVNGYHPPPFQFHPDMPQYLPPPPMINPMMRPPPHHPMPLLMDQISLRDPFNKAMAFQHNGASGYPTKEPVDPYRVEQVCCKGHLIVLWIILGVVTVGVILGIIMGVTIT</sequence>
<dbReference type="EMBL" id="JAFNEN010000038">
    <property type="protein sequence ID" value="KAG8198531.1"/>
    <property type="molecule type" value="Genomic_DNA"/>
</dbReference>
<proteinExistence type="predicted"/>
<dbReference type="Proteomes" id="UP000827092">
    <property type="component" value="Unassembled WGS sequence"/>
</dbReference>
<evidence type="ECO:0000313" key="4">
    <source>
        <dbReference type="Proteomes" id="UP000827092"/>
    </source>
</evidence>
<accession>A0AAV6VR45</accession>
<reference evidence="3 4" key="1">
    <citation type="journal article" date="2022" name="Nat. Ecol. Evol.">
        <title>A masculinizing supergene underlies an exaggerated male reproductive morph in a spider.</title>
        <authorList>
            <person name="Hendrickx F."/>
            <person name="De Corte Z."/>
            <person name="Sonet G."/>
            <person name="Van Belleghem S.M."/>
            <person name="Kostlbacher S."/>
            <person name="Vangestel C."/>
        </authorList>
    </citation>
    <scope>NUCLEOTIDE SEQUENCE [LARGE SCALE GENOMIC DNA]</scope>
    <source>
        <strain evidence="3">W744_W776</strain>
    </source>
</reference>
<feature type="transmembrane region" description="Helical" evidence="2">
    <location>
        <begin position="309"/>
        <end position="332"/>
    </location>
</feature>
<name>A0AAV6VR45_9ARAC</name>
<evidence type="ECO:0000256" key="2">
    <source>
        <dbReference type="SAM" id="Phobius"/>
    </source>
</evidence>
<feature type="region of interest" description="Disordered" evidence="1">
    <location>
        <begin position="72"/>
        <end position="91"/>
    </location>
</feature>
<organism evidence="3 4">
    <name type="scientific">Oedothorax gibbosus</name>
    <dbReference type="NCBI Taxonomy" id="931172"/>
    <lineage>
        <taxon>Eukaryota</taxon>
        <taxon>Metazoa</taxon>
        <taxon>Ecdysozoa</taxon>
        <taxon>Arthropoda</taxon>
        <taxon>Chelicerata</taxon>
        <taxon>Arachnida</taxon>
        <taxon>Araneae</taxon>
        <taxon>Araneomorphae</taxon>
        <taxon>Entelegynae</taxon>
        <taxon>Araneoidea</taxon>
        <taxon>Linyphiidae</taxon>
        <taxon>Erigoninae</taxon>
        <taxon>Oedothorax</taxon>
    </lineage>
</organism>
<keyword evidence="2" id="KW-1133">Transmembrane helix</keyword>